<dbReference type="InterPro" id="IPR015424">
    <property type="entry name" value="PyrdxlP-dep_Trfase"/>
</dbReference>
<dbReference type="Gene3D" id="3.40.640.10">
    <property type="entry name" value="Type I PLP-dependent aspartate aminotransferase-like (Major domain)"/>
    <property type="match status" value="1"/>
</dbReference>
<proteinExistence type="inferred from homology"/>
<dbReference type="Pfam" id="PF01041">
    <property type="entry name" value="DegT_DnrJ_EryC1"/>
    <property type="match status" value="1"/>
</dbReference>
<dbReference type="PANTHER" id="PTHR30244:SF34">
    <property type="entry name" value="DTDP-4-AMINO-4,6-DIDEOXYGALACTOSE TRANSAMINASE"/>
    <property type="match status" value="1"/>
</dbReference>
<comment type="similarity">
    <text evidence="1 2">Belongs to the DegT/DnrJ/EryC1 family.</text>
</comment>
<dbReference type="RefSeq" id="WP_092055385.1">
    <property type="nucleotide sequence ID" value="NZ_FOQD01000019.1"/>
</dbReference>
<gene>
    <name evidence="3" type="ORF">SAMN05421753_11998</name>
</gene>
<dbReference type="GO" id="GO:0030170">
    <property type="term" value="F:pyridoxal phosphate binding"/>
    <property type="evidence" value="ECO:0007669"/>
    <property type="project" value="TreeGrafter"/>
</dbReference>
<dbReference type="EMBL" id="FOQD01000019">
    <property type="protein sequence ID" value="SFJ39065.1"/>
    <property type="molecule type" value="Genomic_DNA"/>
</dbReference>
<evidence type="ECO:0000313" key="4">
    <source>
        <dbReference type="Proteomes" id="UP000199518"/>
    </source>
</evidence>
<dbReference type="AlphaFoldDB" id="A0A1I3QYV9"/>
<dbReference type="InterPro" id="IPR015421">
    <property type="entry name" value="PyrdxlP-dep_Trfase_major"/>
</dbReference>
<dbReference type="InterPro" id="IPR015422">
    <property type="entry name" value="PyrdxlP-dep_Trfase_small"/>
</dbReference>
<evidence type="ECO:0000256" key="2">
    <source>
        <dbReference type="RuleBase" id="RU004508"/>
    </source>
</evidence>
<evidence type="ECO:0000256" key="1">
    <source>
        <dbReference type="ARBA" id="ARBA00037999"/>
    </source>
</evidence>
<dbReference type="STRING" id="1576369.SAMN05421753_11998"/>
<protein>
    <submittedName>
        <fullName evidence="3">dTDP-4-amino-4,6-dideoxygalactose transaminase</fullName>
    </submittedName>
</protein>
<dbReference type="Gene3D" id="3.90.1150.10">
    <property type="entry name" value="Aspartate Aminotransferase, domain 1"/>
    <property type="match status" value="1"/>
</dbReference>
<dbReference type="SUPFAM" id="SSF53383">
    <property type="entry name" value="PLP-dependent transferases"/>
    <property type="match status" value="1"/>
</dbReference>
<keyword evidence="4" id="KW-1185">Reference proteome</keyword>
<accession>A0A1I3QYV9</accession>
<dbReference type="Proteomes" id="UP000199518">
    <property type="component" value="Unassembled WGS sequence"/>
</dbReference>
<dbReference type="PANTHER" id="PTHR30244">
    <property type="entry name" value="TRANSAMINASE"/>
    <property type="match status" value="1"/>
</dbReference>
<dbReference type="InterPro" id="IPR000653">
    <property type="entry name" value="DegT/StrS_aminotransferase"/>
</dbReference>
<evidence type="ECO:0000313" key="3">
    <source>
        <dbReference type="EMBL" id="SFJ39065.1"/>
    </source>
</evidence>
<name>A0A1I3QYV9_9PLAN</name>
<dbReference type="GO" id="GO:0000271">
    <property type="term" value="P:polysaccharide biosynthetic process"/>
    <property type="evidence" value="ECO:0007669"/>
    <property type="project" value="TreeGrafter"/>
</dbReference>
<sequence length="411" mass="46243">MWARLRLDIGWNDLAYGLLSIFSHRDSNAAQKSLESEWSEERDDSLACLSLRSAFDLLLTALKLPRGSEVLFSAITIPDMPLIAARHGLIPVSIPVREPDFRVDIDVLKELLNERTKVIVVAQLFGNRVDLAEVQAIVGPQGVLIVEDCAQAWFCPEWRGSPEADASLFSFGMIKTATALGGGLARISDPDLSKEMRRIQATFPRQTRRAYLSKLLKASVLKLLAYRVPLSIVSQLASLLKMDFAKLLSGMTRGFRHGDILEQLRRQPSVPLLELMRRCLRTYPQSRILQRCQNAERIRMALRTCESLCLLPDCEQSHWLFPIFTDQAASLIAVLHEQGFDAAQRGSLQPVSTSFSERQPVSDDADALLKRMVFLPCYPELSSAEIDRMCSVIRDWWCSVVAVLQSHQFSD</sequence>
<reference evidence="4" key="1">
    <citation type="submission" date="2016-10" db="EMBL/GenBank/DDBJ databases">
        <authorList>
            <person name="Varghese N."/>
            <person name="Submissions S."/>
        </authorList>
    </citation>
    <scope>NUCLEOTIDE SEQUENCE [LARGE SCALE GENOMIC DNA]</scope>
    <source>
        <strain evidence="4">DSM 26348</strain>
    </source>
</reference>
<dbReference type="OrthoDB" id="9768668at2"/>
<keyword evidence="2" id="KW-0663">Pyridoxal phosphate</keyword>
<organism evidence="3 4">
    <name type="scientific">Planctomicrobium piriforme</name>
    <dbReference type="NCBI Taxonomy" id="1576369"/>
    <lineage>
        <taxon>Bacteria</taxon>
        <taxon>Pseudomonadati</taxon>
        <taxon>Planctomycetota</taxon>
        <taxon>Planctomycetia</taxon>
        <taxon>Planctomycetales</taxon>
        <taxon>Planctomycetaceae</taxon>
        <taxon>Planctomicrobium</taxon>
    </lineage>
</organism>
<dbReference type="GO" id="GO:0008483">
    <property type="term" value="F:transaminase activity"/>
    <property type="evidence" value="ECO:0007669"/>
    <property type="project" value="TreeGrafter"/>
</dbReference>